<comment type="subcellular location">
    <subcellularLocation>
        <location evidence="1">Cell membrane</location>
        <topology evidence="1">Multi-pass membrane protein</topology>
    </subcellularLocation>
</comment>
<sequence>MCQFAPCGRPLSFSWRCPSLTSRAEETRAQALEQPALEAFRGDTRSFCYGTPLASTPDMWRGCWTLVLLVVCTPADTSSGSDCGPTVPSPSAVTDRQKAEHSRKVHLEALFNRSVKHCCLCAGSARKLVTRADEIFSLRSLIWENGSISLAGLKRLLQSLGLERIRTVTVQHHEKPGHHHHHDNHHNHSHNHHKHHHHHHHHHHTNHTNHNHNHTDQPNERFSSEGDTKPDEFETNEVPESNTTSGARRVKREEPTSSLITSLQTSGRSELQPHDRDATCLNASTFLASHGLASEGRLTPGDFALLCPSLLDQLDLGACVRHSTGVEHHHGNHSEAVAGESRSILIAWAGGFTSISIISLLSLLGVVLIPS</sequence>
<keyword evidence="5" id="KW-0472">Membrane</keyword>
<feature type="region of interest" description="Disordered" evidence="4">
    <location>
        <begin position="78"/>
        <end position="98"/>
    </location>
</feature>
<evidence type="ECO:0000313" key="7">
    <source>
        <dbReference type="Proteomes" id="UP001460270"/>
    </source>
</evidence>
<dbReference type="GO" id="GO:0140410">
    <property type="term" value="F:monoatomic cation:bicarbonate symporter activity"/>
    <property type="evidence" value="ECO:0007669"/>
    <property type="project" value="TreeGrafter"/>
</dbReference>
<feature type="compositionally biased region" description="Basic and acidic residues" evidence="4">
    <location>
        <begin position="213"/>
        <end position="232"/>
    </location>
</feature>
<evidence type="ECO:0000256" key="2">
    <source>
        <dbReference type="ARBA" id="ARBA00022475"/>
    </source>
</evidence>
<comment type="catalytic activity">
    <reaction evidence="3">
        <text>Zn(2+)(in) = Zn(2+)(out)</text>
        <dbReference type="Rhea" id="RHEA:29351"/>
        <dbReference type="ChEBI" id="CHEBI:29105"/>
    </reaction>
</comment>
<dbReference type="InterPro" id="IPR050799">
    <property type="entry name" value="ZIP_Transporter"/>
</dbReference>
<comment type="caution">
    <text evidence="6">The sequence shown here is derived from an EMBL/GenBank/DDBJ whole genome shotgun (WGS) entry which is preliminary data.</text>
</comment>
<evidence type="ECO:0000256" key="1">
    <source>
        <dbReference type="ARBA" id="ARBA00004651"/>
    </source>
</evidence>
<dbReference type="Proteomes" id="UP001460270">
    <property type="component" value="Unassembled WGS sequence"/>
</dbReference>
<name>A0AAW0PZA3_9GOBI</name>
<keyword evidence="5" id="KW-0812">Transmembrane</keyword>
<evidence type="ECO:0000256" key="3">
    <source>
        <dbReference type="ARBA" id="ARBA00034634"/>
    </source>
</evidence>
<reference evidence="7" key="1">
    <citation type="submission" date="2024-04" db="EMBL/GenBank/DDBJ databases">
        <title>Salinicola lusitanus LLJ914,a marine bacterium isolated from the Okinawa Trough.</title>
        <authorList>
            <person name="Li J."/>
        </authorList>
    </citation>
    <scope>NUCLEOTIDE SEQUENCE [LARGE SCALE GENOMIC DNA]</scope>
</reference>
<dbReference type="PANTHER" id="PTHR12191">
    <property type="entry name" value="SOLUTE CARRIER FAMILY 39"/>
    <property type="match status" value="1"/>
</dbReference>
<evidence type="ECO:0000256" key="5">
    <source>
        <dbReference type="SAM" id="Phobius"/>
    </source>
</evidence>
<dbReference type="AlphaFoldDB" id="A0AAW0PZA3"/>
<feature type="region of interest" description="Disordered" evidence="4">
    <location>
        <begin position="173"/>
        <end position="274"/>
    </location>
</feature>
<dbReference type="PANTHER" id="PTHR12191:SF22">
    <property type="entry name" value="ZINC TRANSPORTER ZIP6"/>
    <property type="match status" value="1"/>
</dbReference>
<dbReference type="EMBL" id="JBBPFD010000001">
    <property type="protein sequence ID" value="KAK7944691.1"/>
    <property type="molecule type" value="Genomic_DNA"/>
</dbReference>
<dbReference type="GO" id="GO:0071578">
    <property type="term" value="P:zinc ion import across plasma membrane"/>
    <property type="evidence" value="ECO:0007669"/>
    <property type="project" value="TreeGrafter"/>
</dbReference>
<feature type="compositionally biased region" description="Polar residues" evidence="4">
    <location>
        <begin position="256"/>
        <end position="269"/>
    </location>
</feature>
<protein>
    <submittedName>
        <fullName evidence="6">Uncharacterized protein</fullName>
    </submittedName>
</protein>
<dbReference type="GO" id="GO:0005385">
    <property type="term" value="F:zinc ion transmembrane transporter activity"/>
    <property type="evidence" value="ECO:0007669"/>
    <property type="project" value="TreeGrafter"/>
</dbReference>
<accession>A0AAW0PZA3</accession>
<organism evidence="6 7">
    <name type="scientific">Mugilogobius chulae</name>
    <name type="common">yellowstripe goby</name>
    <dbReference type="NCBI Taxonomy" id="88201"/>
    <lineage>
        <taxon>Eukaryota</taxon>
        <taxon>Metazoa</taxon>
        <taxon>Chordata</taxon>
        <taxon>Craniata</taxon>
        <taxon>Vertebrata</taxon>
        <taxon>Euteleostomi</taxon>
        <taxon>Actinopterygii</taxon>
        <taxon>Neopterygii</taxon>
        <taxon>Teleostei</taxon>
        <taxon>Neoteleostei</taxon>
        <taxon>Acanthomorphata</taxon>
        <taxon>Gobiaria</taxon>
        <taxon>Gobiiformes</taxon>
        <taxon>Gobioidei</taxon>
        <taxon>Gobiidae</taxon>
        <taxon>Gobionellinae</taxon>
        <taxon>Mugilogobius</taxon>
    </lineage>
</organism>
<proteinExistence type="predicted"/>
<keyword evidence="2" id="KW-1003">Cell membrane</keyword>
<keyword evidence="5" id="KW-1133">Transmembrane helix</keyword>
<evidence type="ECO:0000256" key="4">
    <source>
        <dbReference type="SAM" id="MobiDB-lite"/>
    </source>
</evidence>
<feature type="compositionally biased region" description="Basic residues" evidence="4">
    <location>
        <begin position="175"/>
        <end position="212"/>
    </location>
</feature>
<evidence type="ECO:0000313" key="6">
    <source>
        <dbReference type="EMBL" id="KAK7944691.1"/>
    </source>
</evidence>
<dbReference type="GO" id="GO:0030003">
    <property type="term" value="P:intracellular monoatomic cation homeostasis"/>
    <property type="evidence" value="ECO:0007669"/>
    <property type="project" value="TreeGrafter"/>
</dbReference>
<gene>
    <name evidence="6" type="ORF">WMY93_000419</name>
</gene>
<feature type="transmembrane region" description="Helical" evidence="5">
    <location>
        <begin position="345"/>
        <end position="369"/>
    </location>
</feature>
<dbReference type="GO" id="GO:0005886">
    <property type="term" value="C:plasma membrane"/>
    <property type="evidence" value="ECO:0007669"/>
    <property type="project" value="UniProtKB-SubCell"/>
</dbReference>
<keyword evidence="7" id="KW-1185">Reference proteome</keyword>